<evidence type="ECO:0000313" key="3">
    <source>
        <dbReference type="Proteomes" id="UP000770889"/>
    </source>
</evidence>
<reference evidence="2 3" key="1">
    <citation type="submission" date="2021-05" db="EMBL/GenBank/DDBJ databases">
        <title>Genetic and Functional Diversity in Clade A Lucinid endosymbionts from the Bahamas.</title>
        <authorList>
            <person name="Giani N.M."/>
            <person name="Engel A.S."/>
            <person name="Campbell B.J."/>
        </authorList>
    </citation>
    <scope>NUCLEOTIDE SEQUENCE [LARGE SCALE GENOMIC DNA]</scope>
    <source>
        <strain evidence="2">LUC16012Gg_MoonRockCtena</strain>
    </source>
</reference>
<keyword evidence="1" id="KW-0175">Coiled coil</keyword>
<dbReference type="AlphaFoldDB" id="A0A944QU42"/>
<proteinExistence type="predicted"/>
<comment type="caution">
    <text evidence="2">The sequence shown here is derived from an EMBL/GenBank/DDBJ whole genome shotgun (WGS) entry which is preliminary data.</text>
</comment>
<sequence>MARVIAALLRHGEYHQLPDTPSAMQPFPLTASGEQQAERSVSLIQGTLKMFNWSLHPVIDSSRLLRGWQTAEVMRQGMQIGSRQKMSIESFDALAERSLGSAANLTLSQVESILHDDPRFSPPSAGWKSDSYYRLPLQGAESLMEAGERVAEHLERRLVELQSRVAVDSVKLFVGHGAAFRHAAYHLGVLAFDQIAALSMYHCRPVFLERLSEGSWRHLTGEWKIRSEGDELVD</sequence>
<dbReference type="InterPro" id="IPR013078">
    <property type="entry name" value="His_Pase_superF_clade-1"/>
</dbReference>
<evidence type="ECO:0000313" key="2">
    <source>
        <dbReference type="EMBL" id="MBT2988246.1"/>
    </source>
</evidence>
<gene>
    <name evidence="2" type="ORF">KME65_04725</name>
</gene>
<dbReference type="InterPro" id="IPR029033">
    <property type="entry name" value="His_PPase_superfam"/>
</dbReference>
<dbReference type="EMBL" id="JAHHGM010000003">
    <property type="protein sequence ID" value="MBT2988246.1"/>
    <property type="molecule type" value="Genomic_DNA"/>
</dbReference>
<evidence type="ECO:0000256" key="1">
    <source>
        <dbReference type="SAM" id="Coils"/>
    </source>
</evidence>
<dbReference type="Pfam" id="PF00300">
    <property type="entry name" value="His_Phos_1"/>
    <property type="match status" value="1"/>
</dbReference>
<feature type="coiled-coil region" evidence="1">
    <location>
        <begin position="137"/>
        <end position="164"/>
    </location>
</feature>
<name>A0A944QU42_9GAMM</name>
<accession>A0A944QU42</accession>
<dbReference type="SUPFAM" id="SSF53254">
    <property type="entry name" value="Phosphoglycerate mutase-like"/>
    <property type="match status" value="1"/>
</dbReference>
<protein>
    <submittedName>
        <fullName evidence="2">Histidine phosphatase family protein</fullName>
    </submittedName>
</protein>
<dbReference type="Gene3D" id="3.40.50.1240">
    <property type="entry name" value="Phosphoglycerate mutase-like"/>
    <property type="match status" value="1"/>
</dbReference>
<dbReference type="Proteomes" id="UP000770889">
    <property type="component" value="Unassembled WGS sequence"/>
</dbReference>
<organism evidence="2 3">
    <name type="scientific">Candidatus Thiodiazotropha taylori</name>
    <dbReference type="NCBI Taxonomy" id="2792791"/>
    <lineage>
        <taxon>Bacteria</taxon>
        <taxon>Pseudomonadati</taxon>
        <taxon>Pseudomonadota</taxon>
        <taxon>Gammaproteobacteria</taxon>
        <taxon>Chromatiales</taxon>
        <taxon>Sedimenticolaceae</taxon>
        <taxon>Candidatus Thiodiazotropha</taxon>
    </lineage>
</organism>